<dbReference type="GO" id="GO:0005829">
    <property type="term" value="C:cytosol"/>
    <property type="evidence" value="ECO:0007669"/>
    <property type="project" value="TreeGrafter"/>
</dbReference>
<proteinExistence type="predicted"/>
<dbReference type="PANTHER" id="PTHR34982:SF1">
    <property type="entry name" value="FLAGELLAR ASSEMBLY PROTEIN FLIH"/>
    <property type="match status" value="1"/>
</dbReference>
<dbReference type="GO" id="GO:0015031">
    <property type="term" value="P:protein transport"/>
    <property type="evidence" value="ECO:0007669"/>
    <property type="project" value="UniProtKB-KW"/>
</dbReference>
<dbReference type="PANTHER" id="PTHR34982">
    <property type="entry name" value="YOP PROTEINS TRANSLOCATION PROTEIN L"/>
    <property type="match status" value="1"/>
</dbReference>
<dbReference type="AlphaFoldDB" id="A0A6J5DU05"/>
<protein>
    <submittedName>
        <fullName evidence="4">Uncharacterized protein</fullName>
    </submittedName>
</protein>
<dbReference type="Proteomes" id="UP000494329">
    <property type="component" value="Unassembled WGS sequence"/>
</dbReference>
<dbReference type="EMBL" id="CADIKF010000017">
    <property type="protein sequence ID" value="CAB3756841.1"/>
    <property type="molecule type" value="Genomic_DNA"/>
</dbReference>
<dbReference type="RefSeq" id="WP_175111275.1">
    <property type="nucleotide sequence ID" value="NZ_CADIKF010000017.1"/>
</dbReference>
<reference evidence="4 5" key="1">
    <citation type="submission" date="2020-04" db="EMBL/GenBank/DDBJ databases">
        <authorList>
            <person name="De Canck E."/>
        </authorList>
    </citation>
    <scope>NUCLEOTIDE SEQUENCE [LARGE SCALE GENOMIC DNA]</scope>
    <source>
        <strain evidence="4 5">LMG 29739</strain>
    </source>
</reference>
<organism evidence="4 5">
    <name type="scientific">Paraburkholderia solisilvae</name>
    <dbReference type="NCBI Taxonomy" id="624376"/>
    <lineage>
        <taxon>Bacteria</taxon>
        <taxon>Pseudomonadati</taxon>
        <taxon>Pseudomonadota</taxon>
        <taxon>Betaproteobacteria</taxon>
        <taxon>Burkholderiales</taxon>
        <taxon>Burkholderiaceae</taxon>
        <taxon>Paraburkholderia</taxon>
    </lineage>
</organism>
<feature type="region of interest" description="Disordered" evidence="3">
    <location>
        <begin position="234"/>
        <end position="255"/>
    </location>
</feature>
<evidence type="ECO:0000313" key="4">
    <source>
        <dbReference type="EMBL" id="CAB3756841.1"/>
    </source>
</evidence>
<name>A0A6J5DU05_9BURK</name>
<keyword evidence="5" id="KW-1185">Reference proteome</keyword>
<accession>A0A6J5DU05</accession>
<gene>
    <name evidence="4" type="ORF">LMG29739_02551</name>
</gene>
<evidence type="ECO:0000256" key="2">
    <source>
        <dbReference type="ARBA" id="ARBA00022927"/>
    </source>
</evidence>
<evidence type="ECO:0000313" key="5">
    <source>
        <dbReference type="Proteomes" id="UP000494329"/>
    </source>
</evidence>
<keyword evidence="2" id="KW-0653">Protein transport</keyword>
<keyword evidence="1" id="KW-0813">Transport</keyword>
<evidence type="ECO:0000256" key="1">
    <source>
        <dbReference type="ARBA" id="ARBA00022448"/>
    </source>
</evidence>
<feature type="compositionally biased region" description="Basic and acidic residues" evidence="3">
    <location>
        <begin position="236"/>
        <end position="255"/>
    </location>
</feature>
<dbReference type="InterPro" id="IPR051472">
    <property type="entry name" value="T3SS_Stator/FliH"/>
</dbReference>
<evidence type="ECO:0000256" key="3">
    <source>
        <dbReference type="SAM" id="MobiDB-lite"/>
    </source>
</evidence>
<sequence>MLICKKGNWRIESDGYVSAADLVELEDLRALDDARANDAARETSRLAARVREMKRRAWRRGYDAGRAAAVRDFAMPHAAASFVARCVEERLVRVALDALVLIIGKLPPAAALPNQLRRCIAASRSQQVMSLRVSNVDYREAKRLIARLEQELAAPLFTVLADAGLPPHSCIVETERGVIDGSLRMQLSALERGIRDAIGAMLGEYRGLDEAVDRQFAVVERGLRDVIDAIGPRARNARDVQHGRTTHGAHEGDAP</sequence>